<protein>
    <submittedName>
        <fullName evidence="2">Uncharacterized protein</fullName>
    </submittedName>
</protein>
<sequence>MKLFDRLAAIDRRIIYLSVGLVVAIPLILKFKMPIRVSQEVRSAYETVENLPSGSVVLASIDYDATSAPELTPMFRSFLRQCFRNELKVIYTGHLAIGLPLAQFDLDMITEECNAVYGEDYINLGYRPGFVAVMIGFGREIRDFFAVDYKGVPIDSFPMMKNVHNYNDIALIVDFGHGITPDYWVQYVVSRFGVKMFACATGVMAPSLYPYLQAGQITGLIGGLQGAAEYETLVGNPETGTFGMPAQSIAHILIIVFIIFGNIGYFISRRKK</sequence>
<gene>
    <name evidence="2" type="ORF">AMJ74_02485</name>
</gene>
<keyword evidence="1" id="KW-0472">Membrane</keyword>
<comment type="caution">
    <text evidence="2">The sequence shown here is derived from an EMBL/GenBank/DDBJ whole genome shotgun (WGS) entry which is preliminary data.</text>
</comment>
<reference evidence="2 3" key="1">
    <citation type="journal article" date="2015" name="Microbiome">
        <title>Genomic resolution of linkages in carbon, nitrogen, and sulfur cycling among widespread estuary sediment bacteria.</title>
        <authorList>
            <person name="Baker B.J."/>
            <person name="Lazar C.S."/>
            <person name="Teske A.P."/>
            <person name="Dick G.J."/>
        </authorList>
    </citation>
    <scope>NUCLEOTIDE SEQUENCE [LARGE SCALE GENOMIC DNA]</scope>
    <source>
        <strain evidence="2">SM1_77</strain>
    </source>
</reference>
<dbReference type="AlphaFoldDB" id="A0A0S8K0I7"/>
<name>A0A0S8K0I7_UNCW3</name>
<dbReference type="EMBL" id="LJVE01000029">
    <property type="protein sequence ID" value="KPL14947.1"/>
    <property type="molecule type" value="Genomic_DNA"/>
</dbReference>
<proteinExistence type="predicted"/>
<accession>A0A0S8K0I7</accession>
<keyword evidence="1" id="KW-1133">Transmembrane helix</keyword>
<evidence type="ECO:0000313" key="3">
    <source>
        <dbReference type="Proteomes" id="UP000050975"/>
    </source>
</evidence>
<keyword evidence="1" id="KW-0812">Transmembrane</keyword>
<feature type="transmembrane region" description="Helical" evidence="1">
    <location>
        <begin position="249"/>
        <end position="267"/>
    </location>
</feature>
<dbReference type="Proteomes" id="UP000050975">
    <property type="component" value="Unassembled WGS sequence"/>
</dbReference>
<feature type="transmembrane region" description="Helical" evidence="1">
    <location>
        <begin position="12"/>
        <end position="29"/>
    </location>
</feature>
<evidence type="ECO:0000256" key="1">
    <source>
        <dbReference type="SAM" id="Phobius"/>
    </source>
</evidence>
<evidence type="ECO:0000313" key="2">
    <source>
        <dbReference type="EMBL" id="KPL14947.1"/>
    </source>
</evidence>
<organism evidence="2 3">
    <name type="scientific">candidate division WOR_3 bacterium SM1_77</name>
    <dbReference type="NCBI Taxonomy" id="1703778"/>
    <lineage>
        <taxon>Bacteria</taxon>
        <taxon>Bacteria division WOR-3</taxon>
    </lineage>
</organism>